<feature type="transmembrane region" description="Helical" evidence="9">
    <location>
        <begin position="9"/>
        <end position="28"/>
    </location>
</feature>
<gene>
    <name evidence="10" type="ORF">OPS25_03195</name>
</gene>
<protein>
    <submittedName>
        <fullName evidence="10">Cobalamin biosynthesis protein</fullName>
    </submittedName>
</protein>
<keyword evidence="5" id="KW-0169">Cobalamin biosynthesis</keyword>
<evidence type="ECO:0000256" key="5">
    <source>
        <dbReference type="ARBA" id="ARBA00022573"/>
    </source>
</evidence>
<feature type="transmembrane region" description="Helical" evidence="9">
    <location>
        <begin position="292"/>
        <end position="312"/>
    </location>
</feature>
<proteinExistence type="inferred from homology"/>
<evidence type="ECO:0000256" key="9">
    <source>
        <dbReference type="SAM" id="Phobius"/>
    </source>
</evidence>
<evidence type="ECO:0000256" key="2">
    <source>
        <dbReference type="ARBA" id="ARBA00004953"/>
    </source>
</evidence>
<evidence type="ECO:0000256" key="6">
    <source>
        <dbReference type="ARBA" id="ARBA00022692"/>
    </source>
</evidence>
<comment type="subcellular location">
    <subcellularLocation>
        <location evidence="1">Cell membrane</location>
        <topology evidence="1">Multi-pass membrane protein</topology>
    </subcellularLocation>
</comment>
<comment type="caution">
    <text evidence="10">The sequence shown here is derived from an EMBL/GenBank/DDBJ whole genome shotgun (WGS) entry which is preliminary data.</text>
</comment>
<keyword evidence="4" id="KW-1003">Cell membrane</keyword>
<feature type="transmembrane region" description="Helical" evidence="9">
    <location>
        <begin position="161"/>
        <end position="182"/>
    </location>
</feature>
<name>A0ABT3P436_9ALTE</name>
<comment type="pathway">
    <text evidence="2">Cofactor biosynthesis; adenosylcobalamin biosynthesis.</text>
</comment>
<sequence>MEALITDSVLGTLAILWLVVLLDFIWRWPSAYHPLSLLRIMANNMAKKVLPLKQDPSLQHYISGALGVIVLITPFAVLVGLLVYIAEYPLFFEAVLMLALVDFSHIRFQYARVVAAVGNHKKMLSREMLNPIVYRDCTRLTDIGIAKAAIESLVLRFCYQYWGVLFWFLVAGPVTALVYRMLLTLNWEWHWRKPGYLRFSQPVHNLTKALRAIPAFIAIIALCMVTNPLKAWRALMNTKVRDQSSLILAVMGGGHDIKLGGPAFYHGHMNRYPRVGGQREVRYSDMIYCQRAITRASLLLIALSTLLLLAIWEIPPVTSFY</sequence>
<keyword evidence="6 9" id="KW-0812">Transmembrane</keyword>
<keyword evidence="8 9" id="KW-0472">Membrane</keyword>
<dbReference type="RefSeq" id="WP_265616217.1">
    <property type="nucleotide sequence ID" value="NZ_JAPFRD010000005.1"/>
</dbReference>
<dbReference type="Pfam" id="PF03186">
    <property type="entry name" value="CobD_Cbib"/>
    <property type="match status" value="1"/>
</dbReference>
<keyword evidence="11" id="KW-1185">Reference proteome</keyword>
<dbReference type="PANTHER" id="PTHR34308:SF1">
    <property type="entry name" value="COBALAMIN BIOSYNTHESIS PROTEIN CBIB"/>
    <property type="match status" value="1"/>
</dbReference>
<evidence type="ECO:0000313" key="10">
    <source>
        <dbReference type="EMBL" id="MCW8107509.1"/>
    </source>
</evidence>
<evidence type="ECO:0000313" key="11">
    <source>
        <dbReference type="Proteomes" id="UP001142810"/>
    </source>
</evidence>
<dbReference type="PANTHER" id="PTHR34308">
    <property type="entry name" value="COBALAMIN BIOSYNTHESIS PROTEIN CBIB"/>
    <property type="match status" value="1"/>
</dbReference>
<feature type="transmembrane region" description="Helical" evidence="9">
    <location>
        <begin position="61"/>
        <end position="86"/>
    </location>
</feature>
<organism evidence="10 11">
    <name type="scientific">Alteromonas aquimaris</name>
    <dbReference type="NCBI Taxonomy" id="2998417"/>
    <lineage>
        <taxon>Bacteria</taxon>
        <taxon>Pseudomonadati</taxon>
        <taxon>Pseudomonadota</taxon>
        <taxon>Gammaproteobacteria</taxon>
        <taxon>Alteromonadales</taxon>
        <taxon>Alteromonadaceae</taxon>
        <taxon>Alteromonas/Salinimonas group</taxon>
        <taxon>Alteromonas</taxon>
    </lineage>
</organism>
<comment type="similarity">
    <text evidence="3">Belongs to the CobD/CbiB family.</text>
</comment>
<keyword evidence="7 9" id="KW-1133">Transmembrane helix</keyword>
<evidence type="ECO:0000256" key="3">
    <source>
        <dbReference type="ARBA" id="ARBA00006263"/>
    </source>
</evidence>
<dbReference type="Proteomes" id="UP001142810">
    <property type="component" value="Unassembled WGS sequence"/>
</dbReference>
<evidence type="ECO:0000256" key="1">
    <source>
        <dbReference type="ARBA" id="ARBA00004651"/>
    </source>
</evidence>
<accession>A0ABT3P436</accession>
<evidence type="ECO:0000256" key="7">
    <source>
        <dbReference type="ARBA" id="ARBA00022989"/>
    </source>
</evidence>
<reference evidence="10" key="1">
    <citation type="submission" date="2022-11" db="EMBL/GenBank/DDBJ databases">
        <title>Alteromonas sp. nov., isolated from sea water of the Qingdao.</title>
        <authorList>
            <person name="Wang Q."/>
        </authorList>
    </citation>
    <scope>NUCLEOTIDE SEQUENCE</scope>
    <source>
        <strain evidence="10">ASW11-7</strain>
    </source>
</reference>
<evidence type="ECO:0000256" key="4">
    <source>
        <dbReference type="ARBA" id="ARBA00022475"/>
    </source>
</evidence>
<feature type="transmembrane region" description="Helical" evidence="9">
    <location>
        <begin position="209"/>
        <end position="229"/>
    </location>
</feature>
<dbReference type="EMBL" id="JAPFRD010000005">
    <property type="protein sequence ID" value="MCW8107509.1"/>
    <property type="molecule type" value="Genomic_DNA"/>
</dbReference>
<dbReference type="InterPro" id="IPR004485">
    <property type="entry name" value="Cobalamin_biosynth_CobD/CbiB"/>
</dbReference>
<evidence type="ECO:0000256" key="8">
    <source>
        <dbReference type="ARBA" id="ARBA00023136"/>
    </source>
</evidence>